<keyword evidence="1" id="KW-0175">Coiled coil</keyword>
<accession>A0A8H4NVL2</accession>
<dbReference type="InterPro" id="IPR003959">
    <property type="entry name" value="ATPase_AAA_core"/>
</dbReference>
<evidence type="ECO:0000259" key="3">
    <source>
        <dbReference type="SMART" id="SM00382"/>
    </source>
</evidence>
<feature type="compositionally biased region" description="Acidic residues" evidence="2">
    <location>
        <begin position="960"/>
        <end position="975"/>
    </location>
</feature>
<dbReference type="GO" id="GO:0005524">
    <property type="term" value="F:ATP binding"/>
    <property type="evidence" value="ECO:0007669"/>
    <property type="project" value="InterPro"/>
</dbReference>
<feature type="coiled-coil region" evidence="1">
    <location>
        <begin position="111"/>
        <end position="138"/>
    </location>
</feature>
<dbReference type="InterPro" id="IPR003593">
    <property type="entry name" value="AAA+_ATPase"/>
</dbReference>
<evidence type="ECO:0000313" key="5">
    <source>
        <dbReference type="Proteomes" id="UP000605986"/>
    </source>
</evidence>
<dbReference type="OrthoDB" id="10042665at2759"/>
<proteinExistence type="predicted"/>
<dbReference type="Pfam" id="PF23232">
    <property type="entry name" value="AAA_lid_13"/>
    <property type="match status" value="1"/>
</dbReference>
<dbReference type="CDD" id="cd19481">
    <property type="entry name" value="RecA-like_protease"/>
    <property type="match status" value="1"/>
</dbReference>
<dbReference type="Gene3D" id="3.40.50.300">
    <property type="entry name" value="P-loop containing nucleotide triphosphate hydrolases"/>
    <property type="match status" value="1"/>
</dbReference>
<dbReference type="EMBL" id="JAADJG010000416">
    <property type="protein sequence ID" value="KAF4447063.1"/>
    <property type="molecule type" value="Genomic_DNA"/>
</dbReference>
<name>A0A8H4NVL2_9HYPO</name>
<dbReference type="InterPro" id="IPR056599">
    <property type="entry name" value="AAA_lid_fung"/>
</dbReference>
<dbReference type="PANTHER" id="PTHR46411:SF3">
    <property type="entry name" value="AAA+ ATPASE DOMAIN-CONTAINING PROTEIN"/>
    <property type="match status" value="1"/>
</dbReference>
<dbReference type="Pfam" id="PF22942">
    <property type="entry name" value="DUF7025"/>
    <property type="match status" value="1"/>
</dbReference>
<dbReference type="GO" id="GO:0016887">
    <property type="term" value="F:ATP hydrolysis activity"/>
    <property type="evidence" value="ECO:0007669"/>
    <property type="project" value="InterPro"/>
</dbReference>
<dbReference type="Pfam" id="PF00004">
    <property type="entry name" value="AAA"/>
    <property type="match status" value="1"/>
</dbReference>
<sequence length="1020" mass="115075">MPPEAIPSGVVDFTIPADAIQDVQKIQPKEQDGLDREKADKASEVDPIEEALARLAEMNELLTAEKVYENRGDVKLDAMSSMHDIFCKELLDKNRRLGQLNMRSWQAAIHHNFTSMRIQELEKEVKELKKRVYELGDEHEFADPQDKFPIHVHELKRSNPYEFGLNKDVVLLPTAQQPGLEVRLAEGATAKHMVSPKKDANSQTISNRPDTLSEVLVEATPERLRIRSRPLMSHLEKLTATLVLSRAGGDRVDGNSVFSGMVFLRPFKFFVKHEEAIRNSVADVEAKVKEEEEEDSGIKTEPKKNSRKEDDPDRRSFDAKDLLEDLKLLITFLDTDLRPTFNLRQKIKDGIAQEIEYADLMHLFERGDLVVARADPAYARMVVNVAGGREPLIDKLRNEEKEQSTPVNGFAIDCISLGSDGSSFVPKLERFSIRKFHGRQLISSLLVYPLKFDPNAEALRTKFLNGGNNFSKVTSNSFCHKRAVGKTVDEPSINLDAEVIVDMTLAMNAKSEWRSDSNVTPDDFTRNDRREVKERPWCEHRSSFDVSCCGSDTIFNDLELDELDAQEFLKKKGYILQPLALEDLTDEHLMIMRPYVHAFILRSRQWVTIRSEDLQEVVFRNSFDDLVVPDNHKTTVQALVTTHESARSPLSSTSEKSSIGSMLDLVQGKGSGLVILLHGPPGVGKTSTAECVADDTKRPLFPITCGDIGETAADVEHNLQSHFQLAHKWGCVLLLDEADIFLAKRTRSDLRHNAVTSVFLRSLEYYAGILFLTTNRVGVIDPAFRSRIQMSLFYPQLSLDVTCKLYEKFIRRAKAEQLRQGSYLFRIKEKEILKFGKKHFRGLEKEGYEAWNGRQIRNAFQTAIALAEHQSMTLAPGDPPPILGKEQFEVVARGSMQFDEYLNKTLGATDADMARREGWRNDGYKVGAGNPAIPMVPMAMPPSAYHAQSRQAAAMKYNSDDDSDSESESDEDSDEDMKKTGKGKSGTVEKGDSATGGETPGDMDEFREYMMWKKMKSQLK</sequence>
<comment type="caution">
    <text evidence="4">The sequence shown here is derived from an EMBL/GenBank/DDBJ whole genome shotgun (WGS) entry which is preliminary data.</text>
</comment>
<dbReference type="InterPro" id="IPR027417">
    <property type="entry name" value="P-loop_NTPase"/>
</dbReference>
<feature type="region of interest" description="Disordered" evidence="2">
    <location>
        <begin position="286"/>
        <end position="315"/>
    </location>
</feature>
<reference evidence="4" key="1">
    <citation type="submission" date="2020-01" db="EMBL/GenBank/DDBJ databases">
        <title>Identification and distribution of gene clusters putatively required for synthesis of sphingolipid metabolism inhibitors in phylogenetically diverse species of the filamentous fungus Fusarium.</title>
        <authorList>
            <person name="Kim H.-S."/>
            <person name="Busman M."/>
            <person name="Brown D.W."/>
            <person name="Divon H."/>
            <person name="Uhlig S."/>
            <person name="Proctor R.H."/>
        </authorList>
    </citation>
    <scope>NUCLEOTIDE SEQUENCE</scope>
    <source>
        <strain evidence="4">NRRL 53441</strain>
    </source>
</reference>
<dbReference type="AlphaFoldDB" id="A0A8H4NVL2"/>
<feature type="region of interest" description="Disordered" evidence="2">
    <location>
        <begin position="24"/>
        <end position="45"/>
    </location>
</feature>
<evidence type="ECO:0000256" key="1">
    <source>
        <dbReference type="SAM" id="Coils"/>
    </source>
</evidence>
<dbReference type="Proteomes" id="UP000605986">
    <property type="component" value="Unassembled WGS sequence"/>
</dbReference>
<dbReference type="InterPro" id="IPR054289">
    <property type="entry name" value="DUF7025"/>
</dbReference>
<gene>
    <name evidence="4" type="ORF">F53441_9362</name>
</gene>
<dbReference type="SUPFAM" id="SSF52540">
    <property type="entry name" value="P-loop containing nucleoside triphosphate hydrolases"/>
    <property type="match status" value="1"/>
</dbReference>
<keyword evidence="5" id="KW-1185">Reference proteome</keyword>
<evidence type="ECO:0000313" key="4">
    <source>
        <dbReference type="EMBL" id="KAF4447063.1"/>
    </source>
</evidence>
<feature type="region of interest" description="Disordered" evidence="2">
    <location>
        <begin position="944"/>
        <end position="1005"/>
    </location>
</feature>
<feature type="compositionally biased region" description="Basic and acidic residues" evidence="2">
    <location>
        <begin position="27"/>
        <end position="44"/>
    </location>
</feature>
<feature type="domain" description="AAA+ ATPase" evidence="3">
    <location>
        <begin position="671"/>
        <end position="798"/>
    </location>
</feature>
<organism evidence="4 5">
    <name type="scientific">Fusarium austroafricanum</name>
    <dbReference type="NCBI Taxonomy" id="2364996"/>
    <lineage>
        <taxon>Eukaryota</taxon>
        <taxon>Fungi</taxon>
        <taxon>Dikarya</taxon>
        <taxon>Ascomycota</taxon>
        <taxon>Pezizomycotina</taxon>
        <taxon>Sordariomycetes</taxon>
        <taxon>Hypocreomycetidae</taxon>
        <taxon>Hypocreales</taxon>
        <taxon>Nectriaceae</taxon>
        <taxon>Fusarium</taxon>
        <taxon>Fusarium concolor species complex</taxon>
    </lineage>
</organism>
<dbReference type="SMART" id="SM00382">
    <property type="entry name" value="AAA"/>
    <property type="match status" value="1"/>
</dbReference>
<protein>
    <submittedName>
        <fullName evidence="4">AAA family ATPase</fullName>
    </submittedName>
</protein>
<evidence type="ECO:0000256" key="2">
    <source>
        <dbReference type="SAM" id="MobiDB-lite"/>
    </source>
</evidence>
<dbReference type="PANTHER" id="PTHR46411">
    <property type="entry name" value="FAMILY ATPASE, PUTATIVE-RELATED"/>
    <property type="match status" value="1"/>
</dbReference>